<dbReference type="EMBL" id="FNEZ01000002">
    <property type="protein sequence ID" value="SDJ57141.1"/>
    <property type="molecule type" value="Genomic_DNA"/>
</dbReference>
<evidence type="ECO:0000313" key="1">
    <source>
        <dbReference type="EMBL" id="SDJ57141.1"/>
    </source>
</evidence>
<dbReference type="AlphaFoldDB" id="A0A1G8UTM8"/>
<sequence length="522" mass="61864">MDIDYFLLKDKIQDIQTKFLLKNGWLKIYESSHEDHNDSAGIYCCLVSNDYLSNFTENYHWPIHIGSEGKPSVFGDNSYKTYAEEGLEPFIFSRSFSLQQNPVRYIDISEEFVLYFNLYETGSDKQNRKFLYIDDYGEQDEVMIIEPNLIKIKIKYLKEYITIRDMHFVICFDYMRLVKKVPSDWELNFGESNISEAGINYNHLIRNLGGTTQSWILGKVLIEPNSIKKTHFDLDKSKCEEFIIGYDENGELIFEKCDAEENHFTLTFFKKEVLDKYYNNPESYDVESMSVNSKFFHLKIDNNVRTYVPVFLRDLRILPHKEQLHWKQYNIAPEEGMGISRTYYTTMIEGNWAENSEAVDLFFKEKFTEFNEKWKAKFGYYFYKPLSKKDEYIFKSLHSISSNNIKSFCEQTLTIVKLTIDRINENEISKGLEFPPNTKGITKLEKFIESNEMKIPQMFEFLRHLQNLRSGLIAHSFSETNKECKKALEYFEVDKKEYTEILDDILEKSIFTLNTLSKKFEL</sequence>
<proteinExistence type="predicted"/>
<keyword evidence="2" id="KW-1185">Reference proteome</keyword>
<dbReference type="OrthoDB" id="2375320at2"/>
<dbReference type="STRING" id="1128970.SAMN04487935_1041"/>
<protein>
    <submittedName>
        <fullName evidence="1">Uncharacterized protein</fullName>
    </submittedName>
</protein>
<reference evidence="1 2" key="1">
    <citation type="submission" date="2016-10" db="EMBL/GenBank/DDBJ databases">
        <authorList>
            <person name="de Groot N.N."/>
        </authorList>
    </citation>
    <scope>NUCLEOTIDE SEQUENCE [LARGE SCALE GENOMIC DNA]</scope>
    <source>
        <strain evidence="1 2">CGMCC 1.10076</strain>
    </source>
</reference>
<accession>A0A1G8UTM8</accession>
<gene>
    <name evidence="1" type="ORF">SAMN04487935_1041</name>
</gene>
<dbReference type="RefSeq" id="WP_091392546.1">
    <property type="nucleotide sequence ID" value="NZ_BKAI01000027.1"/>
</dbReference>
<evidence type="ECO:0000313" key="2">
    <source>
        <dbReference type="Proteomes" id="UP000199580"/>
    </source>
</evidence>
<organism evidence="1 2">
    <name type="scientific">Flavobacterium noncentrifugens</name>
    <dbReference type="NCBI Taxonomy" id="1128970"/>
    <lineage>
        <taxon>Bacteria</taxon>
        <taxon>Pseudomonadati</taxon>
        <taxon>Bacteroidota</taxon>
        <taxon>Flavobacteriia</taxon>
        <taxon>Flavobacteriales</taxon>
        <taxon>Flavobacteriaceae</taxon>
        <taxon>Flavobacterium</taxon>
    </lineage>
</organism>
<name>A0A1G8UTM8_9FLAO</name>
<dbReference type="Proteomes" id="UP000199580">
    <property type="component" value="Unassembled WGS sequence"/>
</dbReference>